<reference evidence="4" key="2">
    <citation type="submission" date="2020-01" db="EMBL/GenBank/DDBJ databases">
        <authorList>
            <person name="Korhonen P.K.K."/>
            <person name="Guangxu M.G."/>
            <person name="Wang T.W."/>
            <person name="Stroehlein A.J.S."/>
            <person name="Young N.D."/>
            <person name="Ang C.-S.A."/>
            <person name="Fernando D.W.F."/>
            <person name="Lu H.L."/>
            <person name="Taylor S.T."/>
            <person name="Ehtesham M.E.M."/>
            <person name="Najaraj S.H.N."/>
            <person name="Harsha G.H.G."/>
            <person name="Madugundu A.M."/>
            <person name="Renuse S.R."/>
            <person name="Holt D.H."/>
            <person name="Pandey A.P."/>
            <person name="Papenfuss A.P."/>
            <person name="Gasser R.B.G."/>
            <person name="Fischer K.F."/>
        </authorList>
    </citation>
    <scope>NUCLEOTIDE SEQUENCE</scope>
    <source>
        <strain evidence="4">SSS_KF_BRIS2020</strain>
    </source>
</reference>
<reference evidence="6" key="1">
    <citation type="journal article" date="2020" name="PLoS Negl. Trop. Dis.">
        <title>High-quality nuclear genome for Sarcoptes scabiei-A critical resource for a neglected parasite.</title>
        <authorList>
            <person name="Korhonen P.K."/>
            <person name="Gasser R.B."/>
            <person name="Ma G."/>
            <person name="Wang T."/>
            <person name="Stroehlein A.J."/>
            <person name="Young N.D."/>
            <person name="Ang C.S."/>
            <person name="Fernando D.D."/>
            <person name="Lu H.C."/>
            <person name="Taylor S."/>
            <person name="Reynolds S.L."/>
            <person name="Mofiz E."/>
            <person name="Najaraj S.H."/>
            <person name="Gowda H."/>
            <person name="Madugundu A."/>
            <person name="Renuse S."/>
            <person name="Holt D."/>
            <person name="Pandey A."/>
            <person name="Papenfuss A.T."/>
            <person name="Fischer K."/>
        </authorList>
    </citation>
    <scope>NUCLEOTIDE SEQUENCE [LARGE SCALE GENOMIC DNA]</scope>
</reference>
<evidence type="ECO:0000259" key="3">
    <source>
        <dbReference type="SMART" id="SM00831"/>
    </source>
</evidence>
<dbReference type="InterPro" id="IPR023298">
    <property type="entry name" value="ATPase_P-typ_TM_dom_sf"/>
</dbReference>
<accession>A0A834RA92</accession>
<keyword evidence="6" id="KW-1185">Reference proteome</keyword>
<protein>
    <submittedName>
        <fullName evidence="4">Plasma membrane calcium-transporting ATPase 3</fullName>
    </submittedName>
</protein>
<evidence type="ECO:0000313" key="5">
    <source>
        <dbReference type="EnsemblMetazoa" id="KAF7490223.1"/>
    </source>
</evidence>
<dbReference type="OrthoDB" id="6503417at2759"/>
<dbReference type="Proteomes" id="UP000070412">
    <property type="component" value="Unassembled WGS sequence"/>
</dbReference>
<dbReference type="EMBL" id="WVUK01000062">
    <property type="protein sequence ID" value="KAF7490223.1"/>
    <property type="molecule type" value="Genomic_DNA"/>
</dbReference>
<proteinExistence type="predicted"/>
<dbReference type="GO" id="GO:0005886">
    <property type="term" value="C:plasma membrane"/>
    <property type="evidence" value="ECO:0007669"/>
    <property type="project" value="TreeGrafter"/>
</dbReference>
<dbReference type="GO" id="GO:0051480">
    <property type="term" value="P:regulation of cytosolic calcium ion concentration"/>
    <property type="evidence" value="ECO:0007669"/>
    <property type="project" value="TreeGrafter"/>
</dbReference>
<evidence type="ECO:0000313" key="6">
    <source>
        <dbReference type="Proteomes" id="UP000070412"/>
    </source>
</evidence>
<evidence type="ECO:0000256" key="1">
    <source>
        <dbReference type="ARBA" id="ARBA00004127"/>
    </source>
</evidence>
<dbReference type="PANTHER" id="PTHR24093">
    <property type="entry name" value="CATION TRANSPORTING ATPASE"/>
    <property type="match status" value="1"/>
</dbReference>
<dbReference type="SMART" id="SM00831">
    <property type="entry name" value="Cation_ATPase_N"/>
    <property type="match status" value="1"/>
</dbReference>
<dbReference type="Pfam" id="PF00690">
    <property type="entry name" value="Cation_ATPase_N"/>
    <property type="match status" value="1"/>
</dbReference>
<keyword evidence="2" id="KW-0460">Magnesium</keyword>
<name>A0A834RA92_SARSC</name>
<evidence type="ECO:0000313" key="4">
    <source>
        <dbReference type="EMBL" id="KAF7490223.1"/>
    </source>
</evidence>
<dbReference type="AlphaFoldDB" id="A0A834RA92"/>
<evidence type="ECO:0000256" key="2">
    <source>
        <dbReference type="ARBA" id="ARBA00022842"/>
    </source>
</evidence>
<gene>
    <name evidence="4" type="ORF">SSS_2733</name>
</gene>
<dbReference type="GO" id="GO:0012505">
    <property type="term" value="C:endomembrane system"/>
    <property type="evidence" value="ECO:0007669"/>
    <property type="project" value="UniProtKB-SubCell"/>
</dbReference>
<sequence>MTSISDCFNVKTLLRSRSLRIHSLSTPKLSRFGISVNQLNELMSYRDNEAIEKFLKLGSIDGLCRKLDLDPNQGLNDGDEIRLRKQIFGSNRLEPISMKSFCSLILDVLRDKTMIMLEICALVSLALSFYNPSSKQHHLNNEVIITEMSLLMVEMIKQVSLYDVC</sequence>
<dbReference type="PANTHER" id="PTHR24093:SF369">
    <property type="entry name" value="CALCIUM-TRANSPORTING ATPASE"/>
    <property type="match status" value="1"/>
</dbReference>
<dbReference type="SUPFAM" id="SSF81665">
    <property type="entry name" value="Calcium ATPase, transmembrane domain M"/>
    <property type="match status" value="1"/>
</dbReference>
<feature type="domain" description="Cation-transporting P-type ATPase N-terminal" evidence="3">
    <location>
        <begin position="56"/>
        <end position="129"/>
    </location>
</feature>
<reference evidence="5" key="3">
    <citation type="submission" date="2022-06" db="UniProtKB">
        <authorList>
            <consortium name="EnsemblMetazoa"/>
        </authorList>
    </citation>
    <scope>IDENTIFICATION</scope>
</reference>
<organism evidence="4">
    <name type="scientific">Sarcoptes scabiei</name>
    <name type="common">Itch mite</name>
    <name type="synonym">Acarus scabiei</name>
    <dbReference type="NCBI Taxonomy" id="52283"/>
    <lineage>
        <taxon>Eukaryota</taxon>
        <taxon>Metazoa</taxon>
        <taxon>Ecdysozoa</taxon>
        <taxon>Arthropoda</taxon>
        <taxon>Chelicerata</taxon>
        <taxon>Arachnida</taxon>
        <taxon>Acari</taxon>
        <taxon>Acariformes</taxon>
        <taxon>Sarcoptiformes</taxon>
        <taxon>Astigmata</taxon>
        <taxon>Psoroptidia</taxon>
        <taxon>Sarcoptoidea</taxon>
        <taxon>Sarcoptidae</taxon>
        <taxon>Sarcoptinae</taxon>
        <taxon>Sarcoptes</taxon>
    </lineage>
</organism>
<dbReference type="EnsemblMetazoa" id="SSS_2733s_mrna">
    <property type="protein sequence ID" value="KAF7490223.1"/>
    <property type="gene ID" value="SSS_2733"/>
</dbReference>
<dbReference type="GO" id="GO:0005388">
    <property type="term" value="F:P-type calcium transporter activity"/>
    <property type="evidence" value="ECO:0007669"/>
    <property type="project" value="TreeGrafter"/>
</dbReference>
<comment type="subcellular location">
    <subcellularLocation>
        <location evidence="1">Endomembrane system</location>
        <topology evidence="1">Multi-pass membrane protein</topology>
    </subcellularLocation>
</comment>
<dbReference type="InterPro" id="IPR004014">
    <property type="entry name" value="ATPase_P-typ_cation-transptr_N"/>
</dbReference>